<dbReference type="PANTHER" id="PTHR32329">
    <property type="entry name" value="BIFUNCTIONAL PROTEIN [INCLUDES 2-HYDROXYACYL-COA DEHYDRATASE (N-TER) AND ITS ACTIVATOR DOMAIN (C_TERM)-RELATED"/>
    <property type="match status" value="1"/>
</dbReference>
<sequence length="65" mass="7088">MIQLDDDGNLCDFLMNDKCAAGTGRFLEVISRTLGTSVEQLDSITENVTPHAITSMCTVVLLNQK</sequence>
<organism evidence="2 3">
    <name type="scientific">Escherichia coli</name>
    <dbReference type="NCBI Taxonomy" id="562"/>
    <lineage>
        <taxon>Bacteria</taxon>
        <taxon>Pseudomonadati</taxon>
        <taxon>Pseudomonadota</taxon>
        <taxon>Gammaproteobacteria</taxon>
        <taxon>Enterobacterales</taxon>
        <taxon>Enterobacteriaceae</taxon>
        <taxon>Escherichia</taxon>
    </lineage>
</organism>
<evidence type="ECO:0000313" key="3">
    <source>
        <dbReference type="Proteomes" id="UP000254052"/>
    </source>
</evidence>
<accession>A0A377ARS0</accession>
<protein>
    <submittedName>
        <fullName evidence="2">ATPase, activator of (R)-hydroxyglutaryl-CoA dehydratase</fullName>
    </submittedName>
</protein>
<dbReference type="Proteomes" id="UP000254052">
    <property type="component" value="Unassembled WGS sequence"/>
</dbReference>
<proteinExistence type="predicted"/>
<name>A0A377ARS0_ECOLX</name>
<dbReference type="EMBL" id="UGED01000005">
    <property type="protein sequence ID" value="STL27435.1"/>
    <property type="molecule type" value="Genomic_DNA"/>
</dbReference>
<evidence type="ECO:0000313" key="2">
    <source>
        <dbReference type="EMBL" id="STL27435.1"/>
    </source>
</evidence>
<evidence type="ECO:0000259" key="1">
    <source>
        <dbReference type="Pfam" id="PF01869"/>
    </source>
</evidence>
<feature type="domain" description="ATPase BadF/BadG/BcrA/BcrD type" evidence="1">
    <location>
        <begin position="2"/>
        <end position="60"/>
    </location>
</feature>
<dbReference type="Gene3D" id="3.30.420.40">
    <property type="match status" value="1"/>
</dbReference>
<gene>
    <name evidence="2" type="primary">yjiL_2</name>
    <name evidence="2" type="ORF">NCTC9962_01587</name>
</gene>
<dbReference type="InterPro" id="IPR051805">
    <property type="entry name" value="Dehydratase_Activator_Redct"/>
</dbReference>
<reference evidence="2 3" key="1">
    <citation type="submission" date="2018-06" db="EMBL/GenBank/DDBJ databases">
        <authorList>
            <consortium name="Pathogen Informatics"/>
            <person name="Doyle S."/>
        </authorList>
    </citation>
    <scope>NUCLEOTIDE SEQUENCE [LARGE SCALE GENOMIC DNA]</scope>
    <source>
        <strain evidence="2 3">NCTC9962</strain>
    </source>
</reference>
<dbReference type="InterPro" id="IPR002731">
    <property type="entry name" value="ATPase_BadF"/>
</dbReference>
<dbReference type="AlphaFoldDB" id="A0A377ARS0"/>
<dbReference type="PANTHER" id="PTHR32329:SF2">
    <property type="entry name" value="BIFUNCTIONAL PROTEIN [INCLUDES 2-HYDROXYACYL-COA DEHYDRATASE (N-TER) AND ITS ACTIVATOR DOMAIN (C_TERM)"/>
    <property type="match status" value="1"/>
</dbReference>
<dbReference type="Pfam" id="PF01869">
    <property type="entry name" value="BcrAD_BadFG"/>
    <property type="match status" value="1"/>
</dbReference>